<evidence type="ECO:0000256" key="1">
    <source>
        <dbReference type="SAM" id="MobiDB-lite"/>
    </source>
</evidence>
<keyword evidence="3" id="KW-1185">Reference proteome</keyword>
<dbReference type="Proteomes" id="UP000230233">
    <property type="component" value="Chromosome III"/>
</dbReference>
<reference evidence="3" key="1">
    <citation type="submission" date="2017-10" db="EMBL/GenBank/DDBJ databases">
        <title>Rapid genome shrinkage in a self-fertile nematode reveals novel sperm competition proteins.</title>
        <authorList>
            <person name="Yin D."/>
            <person name="Schwarz E.M."/>
            <person name="Thomas C.G."/>
            <person name="Felde R.L."/>
            <person name="Korf I.F."/>
            <person name="Cutter A.D."/>
            <person name="Schartner C.M."/>
            <person name="Ralston E.J."/>
            <person name="Meyer B.J."/>
            <person name="Haag E.S."/>
        </authorList>
    </citation>
    <scope>NUCLEOTIDE SEQUENCE [LARGE SCALE GENOMIC DNA]</scope>
    <source>
        <strain evidence="3">JU1422</strain>
    </source>
</reference>
<evidence type="ECO:0000313" key="3">
    <source>
        <dbReference type="Proteomes" id="UP000230233"/>
    </source>
</evidence>
<proteinExistence type="predicted"/>
<dbReference type="EMBL" id="PDUG01000003">
    <property type="protein sequence ID" value="PIC39485.1"/>
    <property type="molecule type" value="Genomic_DNA"/>
</dbReference>
<evidence type="ECO:0000313" key="2">
    <source>
        <dbReference type="EMBL" id="PIC39485.1"/>
    </source>
</evidence>
<name>A0A2G5UIV2_9PELO</name>
<feature type="region of interest" description="Disordered" evidence="1">
    <location>
        <begin position="1"/>
        <end position="84"/>
    </location>
</feature>
<dbReference type="AlphaFoldDB" id="A0A2G5UIV2"/>
<accession>A0A2G5UIV2</accession>
<organism evidence="2 3">
    <name type="scientific">Caenorhabditis nigoni</name>
    <dbReference type="NCBI Taxonomy" id="1611254"/>
    <lineage>
        <taxon>Eukaryota</taxon>
        <taxon>Metazoa</taxon>
        <taxon>Ecdysozoa</taxon>
        <taxon>Nematoda</taxon>
        <taxon>Chromadorea</taxon>
        <taxon>Rhabditida</taxon>
        <taxon>Rhabditina</taxon>
        <taxon>Rhabditomorpha</taxon>
        <taxon>Rhabditoidea</taxon>
        <taxon>Rhabditidae</taxon>
        <taxon>Peloderinae</taxon>
        <taxon>Caenorhabditis</taxon>
    </lineage>
</organism>
<sequence>MNWQPQGHPDPSPTVVPGNYPDAGHFFPNLQQTPEMIREIPLPEAPKKNDGEPRKRNGKQMISMKEPKKRNGKQLFPTKEQKKTKVVKEDSRLCNLERFMSIILCKNCHDNSNYDGKNLTISLCAKCARRANKK</sequence>
<protein>
    <submittedName>
        <fullName evidence="2">Uncharacterized protein</fullName>
    </submittedName>
</protein>
<feature type="compositionally biased region" description="Basic and acidic residues" evidence="1">
    <location>
        <begin position="45"/>
        <end position="55"/>
    </location>
</feature>
<gene>
    <name evidence="2" type="primary">Cni-K09F6.13</name>
    <name evidence="2" type="synonym">Cnig_chr_III.g11159</name>
    <name evidence="2" type="ORF">B9Z55_011159</name>
</gene>
<comment type="caution">
    <text evidence="2">The sequence shown here is derived from an EMBL/GenBank/DDBJ whole genome shotgun (WGS) entry which is preliminary data.</text>
</comment>